<organism evidence="2">
    <name type="scientific">Mucor ambiguus</name>
    <dbReference type="NCBI Taxonomy" id="91626"/>
    <lineage>
        <taxon>Eukaryota</taxon>
        <taxon>Fungi</taxon>
        <taxon>Fungi incertae sedis</taxon>
        <taxon>Mucoromycota</taxon>
        <taxon>Mucoromycotina</taxon>
        <taxon>Mucoromycetes</taxon>
        <taxon>Mucorales</taxon>
        <taxon>Mucorineae</taxon>
        <taxon>Mucoraceae</taxon>
        <taxon>Mucor</taxon>
    </lineage>
</organism>
<dbReference type="SUPFAM" id="SSF64153">
    <property type="entry name" value="YjeF N-terminal domain-like"/>
    <property type="match status" value="1"/>
</dbReference>
<evidence type="ECO:0000313" key="2">
    <source>
        <dbReference type="EMBL" id="GAN02223.1"/>
    </source>
</evidence>
<reference evidence="2" key="1">
    <citation type="submission" date="2014-09" db="EMBL/GenBank/DDBJ databases">
        <title>Draft genome sequence of an oleaginous Mucoromycotina fungus Mucor ambiguus NBRC6742.</title>
        <authorList>
            <person name="Takeda I."/>
            <person name="Yamane N."/>
            <person name="Morita T."/>
            <person name="Tamano K."/>
            <person name="Machida M."/>
            <person name="Baker S."/>
            <person name="Koike H."/>
        </authorList>
    </citation>
    <scope>NUCLEOTIDE SEQUENCE</scope>
    <source>
        <strain evidence="2">NBRC 6742</strain>
    </source>
</reference>
<evidence type="ECO:0000313" key="3">
    <source>
        <dbReference type="Proteomes" id="UP000053815"/>
    </source>
</evidence>
<dbReference type="OrthoDB" id="10064708at2759"/>
<dbReference type="STRING" id="91626.A0A0C9MK53"/>
<dbReference type="Proteomes" id="UP000053815">
    <property type="component" value="Unassembled WGS sequence"/>
</dbReference>
<dbReference type="InterPro" id="IPR036652">
    <property type="entry name" value="YjeF_N_dom_sf"/>
</dbReference>
<proteinExistence type="predicted"/>
<sequence>MAYKCVSQKVAQAIDVELMSSSGGFSIDQLMELAGLSVAQAVEKAFDGSKHPNVLVCVGPGMYEDTGNA</sequence>
<dbReference type="AlphaFoldDB" id="A0A0C9MK53"/>
<accession>A0A0C9MK53</accession>
<evidence type="ECO:0000259" key="1">
    <source>
        <dbReference type="PROSITE" id="PS51385"/>
    </source>
</evidence>
<dbReference type="Gene3D" id="3.40.50.10260">
    <property type="entry name" value="YjeF N-terminal domain"/>
    <property type="match status" value="1"/>
</dbReference>
<protein>
    <recommendedName>
        <fullName evidence="1">YjeF N-terminal domain-containing protein</fullName>
    </recommendedName>
</protein>
<name>A0A0C9MK53_9FUNG</name>
<feature type="domain" description="YjeF N-terminal" evidence="1">
    <location>
        <begin position="11"/>
        <end position="69"/>
    </location>
</feature>
<keyword evidence="3" id="KW-1185">Reference proteome</keyword>
<dbReference type="InterPro" id="IPR004443">
    <property type="entry name" value="YjeF_N_dom"/>
</dbReference>
<gene>
    <name evidence="2" type="ORF">MAM1_0018d01664</name>
</gene>
<dbReference type="EMBL" id="DF836307">
    <property type="protein sequence ID" value="GAN02223.1"/>
    <property type="molecule type" value="Genomic_DNA"/>
</dbReference>
<dbReference type="PROSITE" id="PS51385">
    <property type="entry name" value="YJEF_N"/>
    <property type="match status" value="1"/>
</dbReference>